<feature type="domain" description="Cupin fold metalloprotein WbuC cupin" evidence="1">
    <location>
        <begin position="5"/>
        <end position="85"/>
    </location>
</feature>
<protein>
    <submittedName>
        <fullName evidence="2">Cupin fold WbuC family metalloprotein</fullName>
    </submittedName>
</protein>
<dbReference type="InterPro" id="IPR046058">
    <property type="entry name" value="WbuC_cupin"/>
</dbReference>
<name>A0A4R7BEF7_9NEIS</name>
<evidence type="ECO:0000313" key="2">
    <source>
        <dbReference type="EMBL" id="TDR82632.1"/>
    </source>
</evidence>
<keyword evidence="3" id="KW-1185">Reference proteome</keyword>
<sequence length="158" mass="17043">MKSLKRADLSALSAQAAAAPRLRAHQNFHAELADPIQRLAIAMEPGTYVRPHRHRHTFELLMPLSGTFDLIQFDDDGSVCRRVRLGGEGLALCEQTAGSWHSVIALEPGSVIFEVKHGPYMPLGADDIAAWSPAEGEPGVAAMMAFLARAQAGERFAG</sequence>
<proteinExistence type="predicted"/>
<dbReference type="Pfam" id="PF19480">
    <property type="entry name" value="DUF6016"/>
    <property type="match status" value="1"/>
</dbReference>
<dbReference type="AlphaFoldDB" id="A0A4R7BEF7"/>
<dbReference type="Gene3D" id="2.60.120.10">
    <property type="entry name" value="Jelly Rolls"/>
    <property type="match status" value="1"/>
</dbReference>
<dbReference type="RefSeq" id="WP_133677968.1">
    <property type="nucleotide sequence ID" value="NZ_SNZP01000001.1"/>
</dbReference>
<dbReference type="Proteomes" id="UP000295611">
    <property type="component" value="Unassembled WGS sequence"/>
</dbReference>
<reference evidence="2 3" key="1">
    <citation type="submission" date="2019-03" db="EMBL/GenBank/DDBJ databases">
        <title>Genomic Encyclopedia of Type Strains, Phase III (KMG-III): the genomes of soil and plant-associated and newly described type strains.</title>
        <authorList>
            <person name="Whitman W."/>
        </authorList>
    </citation>
    <scope>NUCLEOTIDE SEQUENCE [LARGE SCALE GENOMIC DNA]</scope>
    <source>
        <strain evidence="2 3">CECT 8976</strain>
    </source>
</reference>
<dbReference type="CDD" id="cd07005">
    <property type="entry name" value="cupin_WbuC-like"/>
    <property type="match status" value="1"/>
</dbReference>
<dbReference type="NCBIfam" id="TIGR04366">
    <property type="entry name" value="cupin_WbuC"/>
    <property type="match status" value="1"/>
</dbReference>
<evidence type="ECO:0000313" key="3">
    <source>
        <dbReference type="Proteomes" id="UP000295611"/>
    </source>
</evidence>
<dbReference type="EMBL" id="SNZP01000001">
    <property type="protein sequence ID" value="TDR82632.1"/>
    <property type="molecule type" value="Genomic_DNA"/>
</dbReference>
<organism evidence="2 3">
    <name type="scientific">Paludibacterium purpuratum</name>
    <dbReference type="NCBI Taxonomy" id="1144873"/>
    <lineage>
        <taxon>Bacteria</taxon>
        <taxon>Pseudomonadati</taxon>
        <taxon>Pseudomonadota</taxon>
        <taxon>Betaproteobacteria</taxon>
        <taxon>Neisseriales</taxon>
        <taxon>Chromobacteriaceae</taxon>
        <taxon>Paludibacterium</taxon>
    </lineage>
</organism>
<accession>A0A4R7BEF7</accession>
<dbReference type="SUPFAM" id="SSF51182">
    <property type="entry name" value="RmlC-like cupins"/>
    <property type="match status" value="1"/>
</dbReference>
<gene>
    <name evidence="2" type="ORF">DFP86_10117</name>
</gene>
<dbReference type="InterPro" id="IPR027565">
    <property type="entry name" value="Cupin_WbuC"/>
</dbReference>
<dbReference type="InterPro" id="IPR014710">
    <property type="entry name" value="RmlC-like_jellyroll"/>
</dbReference>
<evidence type="ECO:0000259" key="1">
    <source>
        <dbReference type="Pfam" id="PF19480"/>
    </source>
</evidence>
<dbReference type="OrthoDB" id="981227at2"/>
<dbReference type="InterPro" id="IPR011051">
    <property type="entry name" value="RmlC_Cupin_sf"/>
</dbReference>
<comment type="caution">
    <text evidence="2">The sequence shown here is derived from an EMBL/GenBank/DDBJ whole genome shotgun (WGS) entry which is preliminary data.</text>
</comment>